<dbReference type="AlphaFoldDB" id="A0A6I6DQI5"/>
<protein>
    <submittedName>
        <fullName evidence="3">Glycosyltransferase family 61 protein</fullName>
    </submittedName>
</protein>
<proteinExistence type="predicted"/>
<dbReference type="Pfam" id="PF04577">
    <property type="entry name" value="Glyco_transf_61"/>
    <property type="match status" value="1"/>
</dbReference>
<accession>A0A6I6DQI5</accession>
<dbReference type="RefSeq" id="WP_156240704.1">
    <property type="nucleotide sequence ID" value="NZ_BAAAZL010000002.1"/>
</dbReference>
<evidence type="ECO:0000259" key="2">
    <source>
        <dbReference type="Pfam" id="PF04577"/>
    </source>
</evidence>
<keyword evidence="3" id="KW-0808">Transferase</keyword>
<dbReference type="Proteomes" id="UP000422989">
    <property type="component" value="Chromosome"/>
</dbReference>
<name>A0A6I6DQI5_9MICO</name>
<dbReference type="OrthoDB" id="3760154at2"/>
<evidence type="ECO:0000256" key="1">
    <source>
        <dbReference type="SAM" id="MobiDB-lite"/>
    </source>
</evidence>
<dbReference type="GO" id="GO:0016757">
    <property type="term" value="F:glycosyltransferase activity"/>
    <property type="evidence" value="ECO:0007669"/>
    <property type="project" value="InterPro"/>
</dbReference>
<gene>
    <name evidence="3" type="ORF">D7D94_00355</name>
</gene>
<evidence type="ECO:0000313" key="4">
    <source>
        <dbReference type="Proteomes" id="UP000422989"/>
    </source>
</evidence>
<reference evidence="3 4" key="1">
    <citation type="submission" date="2018-09" db="EMBL/GenBank/DDBJ databases">
        <title>Whole genome sequencing of Microbacterium oryzae strain MB-10T.</title>
        <authorList>
            <person name="Das S.K."/>
        </authorList>
    </citation>
    <scope>NUCLEOTIDE SEQUENCE [LARGE SCALE GENOMIC DNA]</scope>
    <source>
        <strain evidence="3 4">MB-10</strain>
    </source>
</reference>
<feature type="domain" description="Glycosyltransferase 61 catalytic" evidence="2">
    <location>
        <begin position="84"/>
        <end position="248"/>
    </location>
</feature>
<feature type="region of interest" description="Disordered" evidence="1">
    <location>
        <begin position="42"/>
        <end position="70"/>
    </location>
</feature>
<organism evidence="3 4">
    <name type="scientific">Microbacterium oryzae</name>
    <dbReference type="NCBI Taxonomy" id="743009"/>
    <lineage>
        <taxon>Bacteria</taxon>
        <taxon>Bacillati</taxon>
        <taxon>Actinomycetota</taxon>
        <taxon>Actinomycetes</taxon>
        <taxon>Micrococcales</taxon>
        <taxon>Microbacteriaceae</taxon>
        <taxon>Microbacterium</taxon>
    </lineage>
</organism>
<dbReference type="EMBL" id="CP032550">
    <property type="protein sequence ID" value="QGU26316.1"/>
    <property type="molecule type" value="Genomic_DNA"/>
</dbReference>
<feature type="compositionally biased region" description="Basic and acidic residues" evidence="1">
    <location>
        <begin position="47"/>
        <end position="56"/>
    </location>
</feature>
<sequence>MEPLSARTVTDAVVSPVARHREPGDEHDRLLMGVFDGADDYVPGTVTDRRSGERGEPAPAELRAGDEPGPHPEAIYAGKLHMHFGHFLLESLARLWFARDRPHVAVVWTAEHTWEDESFRPWQREILDILGIRNPILFVTRPTRFATLHVPDIGYRYDDWIHPDHARFLAQHAGPSVEPGRRLWLSRSAIHSDNRDLGAEAAERHLRAAGWFVAHPEQLTVREQLDQLSRAETIAGEEGSAFHAVLLLADISGRRLEVIRRRGAEHRNFRTIGEARGIEQRFHSLAGERILHAEGREVTKLSRSAVALLDALEVPRALPVAPRPGDRAAALVYREAKAQRVLEVGVRTAFAPATADVRTALIVSTRLEEDPRAYPALAGRIEELPLTRYVELFVEEPGTYEFIRVAGDGEDALLADVDETLRFAGADTTWVLCDDEAGAAAADALVLQRGFSATRVERGGEAALLLRRA</sequence>
<dbReference type="InterPro" id="IPR049625">
    <property type="entry name" value="Glyco_transf_61_cat"/>
</dbReference>
<evidence type="ECO:0000313" key="3">
    <source>
        <dbReference type="EMBL" id="QGU26316.1"/>
    </source>
</evidence>
<dbReference type="KEGG" id="moj:D7D94_00355"/>
<keyword evidence="4" id="KW-1185">Reference proteome</keyword>